<dbReference type="Gene3D" id="3.10.110.10">
    <property type="entry name" value="Ubiquitin Conjugating Enzyme"/>
    <property type="match status" value="1"/>
</dbReference>
<dbReference type="EMBL" id="ATMH01003277">
    <property type="protein sequence ID" value="EPY31748.1"/>
    <property type="molecule type" value="Genomic_DNA"/>
</dbReference>
<evidence type="ECO:0000313" key="3">
    <source>
        <dbReference type="Proteomes" id="UP000015354"/>
    </source>
</evidence>
<dbReference type="Pfam" id="PF00179">
    <property type="entry name" value="UQ_con"/>
    <property type="match status" value="1"/>
</dbReference>
<protein>
    <submittedName>
        <fullName evidence="2">Ubiquitin-conjugating enzyme E2 M</fullName>
    </submittedName>
</protein>
<dbReference type="PROSITE" id="PS50127">
    <property type="entry name" value="UBC_2"/>
    <property type="match status" value="1"/>
</dbReference>
<comment type="caution">
    <text evidence="2">The sequence shown here is derived from an EMBL/GenBank/DDBJ whole genome shotgun (WGS) entry which is preliminary data.</text>
</comment>
<dbReference type="InterPro" id="IPR016135">
    <property type="entry name" value="UBQ-conjugating_enzyme/RWD"/>
</dbReference>
<evidence type="ECO:0000313" key="2">
    <source>
        <dbReference type="EMBL" id="EPY31748.1"/>
    </source>
</evidence>
<organism evidence="2 3">
    <name type="scientific">Strigomonas culicis</name>
    <dbReference type="NCBI Taxonomy" id="28005"/>
    <lineage>
        <taxon>Eukaryota</taxon>
        <taxon>Discoba</taxon>
        <taxon>Euglenozoa</taxon>
        <taxon>Kinetoplastea</taxon>
        <taxon>Metakinetoplastina</taxon>
        <taxon>Trypanosomatida</taxon>
        <taxon>Trypanosomatidae</taxon>
        <taxon>Strigomonadinae</taxon>
        <taxon>Strigomonas</taxon>
    </lineage>
</organism>
<feature type="domain" description="UBC core" evidence="1">
    <location>
        <begin position="17"/>
        <end position="180"/>
    </location>
</feature>
<dbReference type="InterPro" id="IPR000608">
    <property type="entry name" value="UBC"/>
</dbReference>
<dbReference type="PANTHER" id="PTHR24068">
    <property type="entry name" value="UBIQUITIN-CONJUGATING ENZYME E2"/>
    <property type="match status" value="1"/>
</dbReference>
<dbReference type="OrthoDB" id="10249039at2759"/>
<sequence>MSLRKRVADAKANLQTATTERVSEALLRIQEDMSKLPKTTSTIERDVVMNPYEVRVTVHPQTGIWQHGTFVFALRFSESFPHEGPKVDYRGPNRIFHPNIEGEARRVGDTQQWGVCLGLQLRWEPKYTIGQLILCIEMLFLEPNADDSLPGIAKTAAELMRRDPKRFELIAQAWMAQNYITP</sequence>
<evidence type="ECO:0000259" key="1">
    <source>
        <dbReference type="PROSITE" id="PS50127"/>
    </source>
</evidence>
<gene>
    <name evidence="2" type="ORF">STCU_03277</name>
</gene>
<name>S9US51_9TRYP</name>
<accession>S9US51</accession>
<dbReference type="CDD" id="cd23794">
    <property type="entry name" value="UBCc_UBE2F_UBE2M"/>
    <property type="match status" value="1"/>
</dbReference>
<dbReference type="SUPFAM" id="SSF54495">
    <property type="entry name" value="UBC-like"/>
    <property type="match status" value="1"/>
</dbReference>
<dbReference type="Proteomes" id="UP000015354">
    <property type="component" value="Unassembled WGS sequence"/>
</dbReference>
<keyword evidence="3" id="KW-1185">Reference proteome</keyword>
<proteinExistence type="predicted"/>
<dbReference type="SMART" id="SM00212">
    <property type="entry name" value="UBCc"/>
    <property type="match status" value="1"/>
</dbReference>
<dbReference type="AlphaFoldDB" id="S9US51"/>
<reference evidence="2 3" key="1">
    <citation type="journal article" date="2013" name="PLoS ONE">
        <title>Predicting the Proteins of Angomonas deanei, Strigomonas culicis and Their Respective Endosymbionts Reveals New Aspects of the Trypanosomatidae Family.</title>
        <authorList>
            <person name="Motta M.C."/>
            <person name="Martins A.C."/>
            <person name="de Souza S.S."/>
            <person name="Catta-Preta C.M."/>
            <person name="Silva R."/>
            <person name="Klein C.C."/>
            <person name="de Almeida L.G."/>
            <person name="de Lima Cunha O."/>
            <person name="Ciapina L.P."/>
            <person name="Brocchi M."/>
            <person name="Colabardini A.C."/>
            <person name="de Araujo Lima B."/>
            <person name="Machado C.R."/>
            <person name="de Almeida Soares C.M."/>
            <person name="Probst C.M."/>
            <person name="de Menezes C.B."/>
            <person name="Thompson C.E."/>
            <person name="Bartholomeu D.C."/>
            <person name="Gradia D.F."/>
            <person name="Pavoni D.P."/>
            <person name="Grisard E.C."/>
            <person name="Fantinatti-Garboggini F."/>
            <person name="Marchini F.K."/>
            <person name="Rodrigues-Luiz G.F."/>
            <person name="Wagner G."/>
            <person name="Goldman G.H."/>
            <person name="Fietto J.L."/>
            <person name="Elias M.C."/>
            <person name="Goldman M.H."/>
            <person name="Sagot M.F."/>
            <person name="Pereira M."/>
            <person name="Stoco P.H."/>
            <person name="de Mendonca-Neto R.P."/>
            <person name="Teixeira S.M."/>
            <person name="Maciel T.E."/>
            <person name="de Oliveira Mendes T.A."/>
            <person name="Urmenyi T.P."/>
            <person name="de Souza W."/>
            <person name="Schenkman S."/>
            <person name="de Vasconcelos A.T."/>
        </authorList>
    </citation>
    <scope>NUCLEOTIDE SEQUENCE [LARGE SCALE GENOMIC DNA]</scope>
</reference>